<feature type="domain" description="HTH arsR-type" evidence="4">
    <location>
        <begin position="1"/>
        <end position="89"/>
    </location>
</feature>
<dbReference type="InterPro" id="IPR011991">
    <property type="entry name" value="ArsR-like_HTH"/>
</dbReference>
<evidence type="ECO:0000256" key="3">
    <source>
        <dbReference type="ARBA" id="ARBA00023163"/>
    </source>
</evidence>
<dbReference type="PANTHER" id="PTHR33154">
    <property type="entry name" value="TRANSCRIPTIONAL REGULATOR, ARSR FAMILY"/>
    <property type="match status" value="1"/>
</dbReference>
<comment type="caution">
    <text evidence="5">The sequence shown here is derived from an EMBL/GenBank/DDBJ whole genome shotgun (WGS) entry which is preliminary data.</text>
</comment>
<keyword evidence="2" id="KW-0238">DNA-binding</keyword>
<dbReference type="CDD" id="cd00090">
    <property type="entry name" value="HTH_ARSR"/>
    <property type="match status" value="1"/>
</dbReference>
<dbReference type="InterPro" id="IPR001845">
    <property type="entry name" value="HTH_ArsR_DNA-bd_dom"/>
</dbReference>
<proteinExistence type="predicted"/>
<evidence type="ECO:0000259" key="4">
    <source>
        <dbReference type="PROSITE" id="PS50987"/>
    </source>
</evidence>
<dbReference type="InterPro" id="IPR036388">
    <property type="entry name" value="WH-like_DNA-bd_sf"/>
</dbReference>
<accession>A0A645I5K9</accession>
<dbReference type="GO" id="GO:0003677">
    <property type="term" value="F:DNA binding"/>
    <property type="evidence" value="ECO:0007669"/>
    <property type="project" value="UniProtKB-KW"/>
</dbReference>
<evidence type="ECO:0000256" key="1">
    <source>
        <dbReference type="ARBA" id="ARBA00023015"/>
    </source>
</evidence>
<dbReference type="SMART" id="SM00418">
    <property type="entry name" value="HTH_ARSR"/>
    <property type="match status" value="1"/>
</dbReference>
<dbReference type="PROSITE" id="PS50987">
    <property type="entry name" value="HTH_ARSR_2"/>
    <property type="match status" value="1"/>
</dbReference>
<name>A0A645I5K9_9ZZZZ</name>
<protein>
    <submittedName>
        <fullName evidence="5">Transcriptional repressor SdpR</fullName>
    </submittedName>
</protein>
<dbReference type="Pfam" id="PF01022">
    <property type="entry name" value="HTH_5"/>
    <property type="match status" value="1"/>
</dbReference>
<evidence type="ECO:0000313" key="5">
    <source>
        <dbReference type="EMBL" id="MPN46176.1"/>
    </source>
</evidence>
<dbReference type="InterPro" id="IPR047796">
    <property type="entry name" value="SdpR-like_repress"/>
</dbReference>
<dbReference type="PRINTS" id="PR00778">
    <property type="entry name" value="HTHARSR"/>
</dbReference>
<organism evidence="5">
    <name type="scientific">bioreactor metagenome</name>
    <dbReference type="NCBI Taxonomy" id="1076179"/>
    <lineage>
        <taxon>unclassified sequences</taxon>
        <taxon>metagenomes</taxon>
        <taxon>ecological metagenomes</taxon>
    </lineage>
</organism>
<dbReference type="AlphaFoldDB" id="A0A645I5K9"/>
<gene>
    <name evidence="5" type="primary">sdpR_15</name>
    <name evidence="5" type="ORF">SDC9_193759</name>
</gene>
<sequence length="89" mass="9876">MGLQDICRALADPTRREILSMLQRQSMPAGQISSAFNLTGATVSHHLSILKQAGLVSEERHGKQIIYQLDASVLDEVLRWFATLKGTKK</sequence>
<dbReference type="InterPro" id="IPR051081">
    <property type="entry name" value="HTH_MetalResp_TranReg"/>
</dbReference>
<dbReference type="InterPro" id="IPR036390">
    <property type="entry name" value="WH_DNA-bd_sf"/>
</dbReference>
<dbReference type="SUPFAM" id="SSF46785">
    <property type="entry name" value="Winged helix' DNA-binding domain"/>
    <property type="match status" value="1"/>
</dbReference>
<keyword evidence="3" id="KW-0804">Transcription</keyword>
<dbReference type="EMBL" id="VSSQ01106636">
    <property type="protein sequence ID" value="MPN46176.1"/>
    <property type="molecule type" value="Genomic_DNA"/>
</dbReference>
<dbReference type="NCBIfam" id="NF033788">
    <property type="entry name" value="HTH_metalloreg"/>
    <property type="match status" value="1"/>
</dbReference>
<dbReference type="PANTHER" id="PTHR33154:SF33">
    <property type="entry name" value="TRANSCRIPTIONAL REPRESSOR SDPR"/>
    <property type="match status" value="1"/>
</dbReference>
<evidence type="ECO:0000256" key="2">
    <source>
        <dbReference type="ARBA" id="ARBA00023125"/>
    </source>
</evidence>
<dbReference type="GO" id="GO:0003700">
    <property type="term" value="F:DNA-binding transcription factor activity"/>
    <property type="evidence" value="ECO:0007669"/>
    <property type="project" value="InterPro"/>
</dbReference>
<dbReference type="Gene3D" id="1.10.10.10">
    <property type="entry name" value="Winged helix-like DNA-binding domain superfamily/Winged helix DNA-binding domain"/>
    <property type="match status" value="1"/>
</dbReference>
<dbReference type="NCBIfam" id="NF033789">
    <property type="entry name" value="repress_SdpR"/>
    <property type="match status" value="1"/>
</dbReference>
<keyword evidence="1" id="KW-0805">Transcription regulation</keyword>
<reference evidence="5" key="1">
    <citation type="submission" date="2019-08" db="EMBL/GenBank/DDBJ databases">
        <authorList>
            <person name="Kucharzyk K."/>
            <person name="Murdoch R.W."/>
            <person name="Higgins S."/>
            <person name="Loffler F."/>
        </authorList>
    </citation>
    <scope>NUCLEOTIDE SEQUENCE</scope>
</reference>